<feature type="region of interest" description="Disordered" evidence="1">
    <location>
        <begin position="28"/>
        <end position="63"/>
    </location>
</feature>
<dbReference type="Proteomes" id="UP000248039">
    <property type="component" value="Unassembled WGS sequence"/>
</dbReference>
<evidence type="ECO:0000256" key="1">
    <source>
        <dbReference type="SAM" id="MobiDB-lite"/>
    </source>
</evidence>
<reference evidence="3 4" key="1">
    <citation type="submission" date="2018-03" db="EMBL/GenBank/DDBJ databases">
        <title>Bioinformatic expansion and discovery of thiopeptide antibiotics.</title>
        <authorList>
            <person name="Schwalen C.J."/>
            <person name="Hudson G.A."/>
            <person name="Mitchell D.A."/>
        </authorList>
    </citation>
    <scope>NUCLEOTIDE SEQUENCE [LARGE SCALE GENOMIC DNA]</scope>
    <source>
        <strain evidence="3 4">ATCC 21389</strain>
    </source>
</reference>
<proteinExistence type="predicted"/>
<feature type="compositionally biased region" description="Polar residues" evidence="1">
    <location>
        <begin position="42"/>
        <end position="52"/>
    </location>
</feature>
<evidence type="ECO:0000313" key="4">
    <source>
        <dbReference type="Proteomes" id="UP000248039"/>
    </source>
</evidence>
<feature type="signal peptide" evidence="2">
    <location>
        <begin position="1"/>
        <end position="16"/>
    </location>
</feature>
<organism evidence="3 4">
    <name type="scientific">Streptomyces tateyamensis</name>
    <dbReference type="NCBI Taxonomy" id="565073"/>
    <lineage>
        <taxon>Bacteria</taxon>
        <taxon>Bacillati</taxon>
        <taxon>Actinomycetota</taxon>
        <taxon>Actinomycetes</taxon>
        <taxon>Kitasatosporales</taxon>
        <taxon>Streptomycetaceae</taxon>
        <taxon>Streptomyces</taxon>
    </lineage>
</organism>
<evidence type="ECO:0008006" key="5">
    <source>
        <dbReference type="Google" id="ProtNLM"/>
    </source>
</evidence>
<name>A0A2V4N926_9ACTN</name>
<gene>
    <name evidence="3" type="ORF">C7C46_22560</name>
</gene>
<accession>A0A2V4N926</accession>
<evidence type="ECO:0000256" key="2">
    <source>
        <dbReference type="SAM" id="SignalP"/>
    </source>
</evidence>
<dbReference type="PROSITE" id="PS51257">
    <property type="entry name" value="PROKAR_LIPOPROTEIN"/>
    <property type="match status" value="1"/>
</dbReference>
<dbReference type="RefSeq" id="WP_110671726.1">
    <property type="nucleotide sequence ID" value="NZ_PYBW01000084.1"/>
</dbReference>
<sequence>MLIPRHRHALPTLVLAATLCGLTAGCGSSDDGSFDAQPATPSPTCLQHQQQAPGHRYTGGEESDPMSVLTMMRFYTANGTRAYCDGKPATATDRQWTQLYRTLGGDPTHLAGNP</sequence>
<comment type="caution">
    <text evidence="3">The sequence shown here is derived from an EMBL/GenBank/DDBJ whole genome shotgun (WGS) entry which is preliminary data.</text>
</comment>
<keyword evidence="4" id="KW-1185">Reference proteome</keyword>
<dbReference type="EMBL" id="PYBW01000084">
    <property type="protein sequence ID" value="PYC76264.1"/>
    <property type="molecule type" value="Genomic_DNA"/>
</dbReference>
<dbReference type="AlphaFoldDB" id="A0A2V4N926"/>
<keyword evidence="2" id="KW-0732">Signal</keyword>
<feature type="chain" id="PRO_5038974584" description="Lipoprotein" evidence="2">
    <location>
        <begin position="17"/>
        <end position="114"/>
    </location>
</feature>
<evidence type="ECO:0000313" key="3">
    <source>
        <dbReference type="EMBL" id="PYC76264.1"/>
    </source>
</evidence>
<protein>
    <recommendedName>
        <fullName evidence="5">Lipoprotein</fullName>
    </recommendedName>
</protein>